<dbReference type="AlphaFoldDB" id="A0A4P7SKN8"/>
<evidence type="ECO:0000313" key="1">
    <source>
        <dbReference type="EMBL" id="QCB94760.1"/>
    </source>
</evidence>
<keyword evidence="2" id="KW-1185">Reference proteome</keyword>
<accession>A0A4P7SKN8</accession>
<reference evidence="1 2" key="1">
    <citation type="submission" date="2019-04" db="EMBL/GenBank/DDBJ databases">
        <title>Isolation and identification of Cellulomonas shaoxiangyii sp. Nov. isolated from feces of the Tibetan antelopes (Pantholops hodgsonii) in the Qinghai-Tibet plateau of China.</title>
        <authorList>
            <person name="Tian Z."/>
        </authorList>
    </citation>
    <scope>NUCLEOTIDE SEQUENCE [LARGE SCALE GENOMIC DNA]</scope>
    <source>
        <strain evidence="1 2">Z28</strain>
    </source>
</reference>
<dbReference type="RefSeq" id="WP_135972034.1">
    <property type="nucleotide sequence ID" value="NZ_CP039291.1"/>
</dbReference>
<dbReference type="KEGG" id="celz:E5225_15540"/>
<name>A0A4P7SKN8_9CELL</name>
<evidence type="ECO:0000313" key="2">
    <source>
        <dbReference type="Proteomes" id="UP000296469"/>
    </source>
</evidence>
<gene>
    <name evidence="1" type="ORF">E5225_15540</name>
</gene>
<protein>
    <submittedName>
        <fullName evidence="1">Uncharacterized protein</fullName>
    </submittedName>
</protein>
<dbReference type="Proteomes" id="UP000296469">
    <property type="component" value="Chromosome"/>
</dbReference>
<organism evidence="1 2">
    <name type="scientific">Cellulomonas shaoxiangyii</name>
    <dbReference type="NCBI Taxonomy" id="2566013"/>
    <lineage>
        <taxon>Bacteria</taxon>
        <taxon>Bacillati</taxon>
        <taxon>Actinomycetota</taxon>
        <taxon>Actinomycetes</taxon>
        <taxon>Micrococcales</taxon>
        <taxon>Cellulomonadaceae</taxon>
        <taxon>Cellulomonas</taxon>
    </lineage>
</organism>
<dbReference type="OrthoDB" id="4945515at2"/>
<proteinExistence type="predicted"/>
<sequence>MLLRVERGPPDLHDGLRLLADLERVPAGCRDLSARRFTRGEFSARELCRWAHGAVGHDGDPSCQAFVDLHDIYETVEYYPDEDDASLERRTAEATRAFLDARY</sequence>
<dbReference type="EMBL" id="CP039291">
    <property type="protein sequence ID" value="QCB94760.1"/>
    <property type="molecule type" value="Genomic_DNA"/>
</dbReference>